<feature type="transmembrane region" description="Helical" evidence="1">
    <location>
        <begin position="75"/>
        <end position="97"/>
    </location>
</feature>
<dbReference type="PANTHER" id="PTHR37309">
    <property type="entry name" value="SLR0284 PROTEIN"/>
    <property type="match status" value="1"/>
</dbReference>
<evidence type="ECO:0000313" key="3">
    <source>
        <dbReference type="Proteomes" id="UP001225598"/>
    </source>
</evidence>
<accession>A0ABY8VEX6</accession>
<sequence length="137" mass="14681">MNRVTTWFFDIIITALALWVASALIPGIEVTPPAEPMVGDGQNDRMLTFLGVAVVFLLVNAVVKPVLDLLGMPITCITLGLFALVINAAVFAITAWASNQFGLGLTISGFWPALFGAAIIAIVRGLLVMPQRNRSDR</sequence>
<evidence type="ECO:0000313" key="2">
    <source>
        <dbReference type="EMBL" id="WIM67887.1"/>
    </source>
</evidence>
<evidence type="ECO:0000256" key="1">
    <source>
        <dbReference type="SAM" id="Phobius"/>
    </source>
</evidence>
<dbReference type="RefSeq" id="WP_284825211.1">
    <property type="nucleotide sequence ID" value="NZ_CP126969.1"/>
</dbReference>
<feature type="transmembrane region" description="Helical" evidence="1">
    <location>
        <begin position="109"/>
        <end position="127"/>
    </location>
</feature>
<proteinExistence type="predicted"/>
<name>A0ABY8VEX6_9CORY</name>
<dbReference type="EMBL" id="CP126969">
    <property type="protein sequence ID" value="WIM67887.1"/>
    <property type="molecule type" value="Genomic_DNA"/>
</dbReference>
<dbReference type="Pfam" id="PF04020">
    <property type="entry name" value="Phage_holin_4_2"/>
    <property type="match status" value="1"/>
</dbReference>
<keyword evidence="1" id="KW-0472">Membrane</keyword>
<organism evidence="2 3">
    <name type="scientific">Corynebacterium breve</name>
    <dbReference type="NCBI Taxonomy" id="3049799"/>
    <lineage>
        <taxon>Bacteria</taxon>
        <taxon>Bacillati</taxon>
        <taxon>Actinomycetota</taxon>
        <taxon>Actinomycetes</taxon>
        <taxon>Mycobacteriales</taxon>
        <taxon>Corynebacteriaceae</taxon>
        <taxon>Corynebacterium</taxon>
    </lineage>
</organism>
<feature type="transmembrane region" description="Helical" evidence="1">
    <location>
        <begin position="46"/>
        <end position="63"/>
    </location>
</feature>
<dbReference type="PANTHER" id="PTHR37309:SF1">
    <property type="entry name" value="SLR0284 PROTEIN"/>
    <property type="match status" value="1"/>
</dbReference>
<gene>
    <name evidence="2" type="ORF">QP027_00330</name>
</gene>
<protein>
    <submittedName>
        <fullName evidence="2">Phage holin family protein</fullName>
    </submittedName>
</protein>
<keyword evidence="1" id="KW-1133">Transmembrane helix</keyword>
<dbReference type="InterPro" id="IPR007165">
    <property type="entry name" value="Phage_holin_4_2"/>
</dbReference>
<dbReference type="Proteomes" id="UP001225598">
    <property type="component" value="Chromosome"/>
</dbReference>
<keyword evidence="1" id="KW-0812">Transmembrane</keyword>
<feature type="transmembrane region" description="Helical" evidence="1">
    <location>
        <begin position="7"/>
        <end position="26"/>
    </location>
</feature>
<keyword evidence="3" id="KW-1185">Reference proteome</keyword>
<reference evidence="2 3" key="1">
    <citation type="submission" date="2023-05" db="EMBL/GenBank/DDBJ databases">
        <title>Corynebacterium suedekumii sp. nov. and Corynebacterium breve sp. nov. isolated from raw cow's milk.</title>
        <authorList>
            <person name="Baer M.K."/>
            <person name="Mehl L."/>
            <person name="Hellmuth R."/>
            <person name="Marke G."/>
            <person name="Lipski A."/>
        </authorList>
    </citation>
    <scope>NUCLEOTIDE SEQUENCE [LARGE SCALE GENOMIC DNA]</scope>
    <source>
        <strain evidence="2 3">R4</strain>
    </source>
</reference>